<dbReference type="GO" id="GO:0005975">
    <property type="term" value="P:carbohydrate metabolic process"/>
    <property type="evidence" value="ECO:0007669"/>
    <property type="project" value="InterPro"/>
</dbReference>
<dbReference type="SUPFAM" id="SSF51445">
    <property type="entry name" value="(Trans)glycosidases"/>
    <property type="match status" value="1"/>
</dbReference>
<dbReference type="AlphaFoldDB" id="A0A7J0ENZ3"/>
<reference evidence="4 5" key="1">
    <citation type="submission" date="2019-07" db="EMBL/GenBank/DDBJ databases">
        <title>De Novo Assembly of kiwifruit Actinidia rufa.</title>
        <authorList>
            <person name="Sugita-Konishi S."/>
            <person name="Sato K."/>
            <person name="Mori E."/>
            <person name="Abe Y."/>
            <person name="Kisaki G."/>
            <person name="Hamano K."/>
            <person name="Suezawa K."/>
            <person name="Otani M."/>
            <person name="Fukuda T."/>
            <person name="Manabe T."/>
            <person name="Gomi K."/>
            <person name="Tabuchi M."/>
            <person name="Akimitsu K."/>
            <person name="Kataoka I."/>
        </authorList>
    </citation>
    <scope>NUCLEOTIDE SEQUENCE [LARGE SCALE GENOMIC DNA]</scope>
    <source>
        <strain evidence="5">cv. Fuchu</strain>
    </source>
</reference>
<evidence type="ECO:0000313" key="4">
    <source>
        <dbReference type="EMBL" id="GFY88211.1"/>
    </source>
</evidence>
<evidence type="ECO:0000313" key="5">
    <source>
        <dbReference type="Proteomes" id="UP000585474"/>
    </source>
</evidence>
<evidence type="ECO:0000256" key="3">
    <source>
        <dbReference type="ARBA" id="ARBA00023295"/>
    </source>
</evidence>
<dbReference type="InterPro" id="IPR017853">
    <property type="entry name" value="GH"/>
</dbReference>
<dbReference type="PANTHER" id="PTHR11452">
    <property type="entry name" value="ALPHA-GALACTOSIDASE/ALPHA-N-ACETYLGALACTOSAMINIDASE"/>
    <property type="match status" value="1"/>
</dbReference>
<sequence length="415" mass="45825">MLSWITYGIVGIRKVKGAYTDSLGFDVIDEWGRMIPDPDRWPSSKGGKGFTEVAKKVHDMGLKFGIHVMRGISTQAVNANIPILDITKGCAYEEAGRLWHAKDIGLKDRACAQMPHGFMSVNTKLGSGRAFLRSIHQQYADWGVDFVKHDCVIGDDLDLEEISLVSEGLQSENALRGLNRSILYSLSPGTSVTPTMAKDVKDLVNMYRITGDDWDLWQDVAAHFIVTRDFSTANMIGAPGLLGKSWPDLDLITLGWLTNPGPHRSYNLKSRGAKNSDDSVVHGQVSSHVWRGEEDMTYMQQYQGKLHLLATDAMEFCLEASPKWKLTSKEFMRANADSGGVCSWIVTGREGEIYLAFFNLNSEKTEISAKKSDLAKALPGTKKLPVVSCESGGLEFSGGVTFHRYLSDKATSAFQ</sequence>
<dbReference type="GO" id="GO:0004553">
    <property type="term" value="F:hydrolase activity, hydrolyzing O-glycosyl compounds"/>
    <property type="evidence" value="ECO:0007669"/>
    <property type="project" value="InterPro"/>
</dbReference>
<organism evidence="4 5">
    <name type="scientific">Actinidia rufa</name>
    <dbReference type="NCBI Taxonomy" id="165716"/>
    <lineage>
        <taxon>Eukaryota</taxon>
        <taxon>Viridiplantae</taxon>
        <taxon>Streptophyta</taxon>
        <taxon>Embryophyta</taxon>
        <taxon>Tracheophyta</taxon>
        <taxon>Spermatophyta</taxon>
        <taxon>Magnoliopsida</taxon>
        <taxon>eudicotyledons</taxon>
        <taxon>Gunneridae</taxon>
        <taxon>Pentapetalae</taxon>
        <taxon>asterids</taxon>
        <taxon>Ericales</taxon>
        <taxon>Actinidiaceae</taxon>
        <taxon>Actinidia</taxon>
    </lineage>
</organism>
<evidence type="ECO:0000256" key="1">
    <source>
        <dbReference type="ARBA" id="ARBA00009743"/>
    </source>
</evidence>
<evidence type="ECO:0000256" key="2">
    <source>
        <dbReference type="ARBA" id="ARBA00022801"/>
    </source>
</evidence>
<keyword evidence="5" id="KW-1185">Reference proteome</keyword>
<dbReference type="OrthoDB" id="5795902at2759"/>
<keyword evidence="2" id="KW-0378">Hydrolase</keyword>
<dbReference type="Gene3D" id="2.60.40.1180">
    <property type="entry name" value="Golgi alpha-mannosidase II"/>
    <property type="match status" value="1"/>
</dbReference>
<comment type="similarity">
    <text evidence="1">Belongs to the glycosyl hydrolase 27 family.</text>
</comment>
<dbReference type="Gene3D" id="3.20.20.70">
    <property type="entry name" value="Aldolase class I"/>
    <property type="match status" value="1"/>
</dbReference>
<protein>
    <submittedName>
        <fullName evidence="4">Melibiase family protein</fullName>
    </submittedName>
</protein>
<proteinExistence type="inferred from homology"/>
<accession>A0A7J0ENZ3</accession>
<dbReference type="InterPro" id="IPR013780">
    <property type="entry name" value="Glyco_hydro_b"/>
</dbReference>
<gene>
    <name evidence="4" type="ORF">Acr_06g0001510</name>
</gene>
<dbReference type="EMBL" id="BJWL01000006">
    <property type="protein sequence ID" value="GFY88211.1"/>
    <property type="molecule type" value="Genomic_DNA"/>
</dbReference>
<dbReference type="PANTHER" id="PTHR11452:SF42">
    <property type="entry name" value="ALPHA-GALACTOSIDASE"/>
    <property type="match status" value="1"/>
</dbReference>
<comment type="caution">
    <text evidence="4">The sequence shown here is derived from an EMBL/GenBank/DDBJ whole genome shotgun (WGS) entry which is preliminary data.</text>
</comment>
<keyword evidence="3" id="KW-0326">Glycosidase</keyword>
<dbReference type="InterPro" id="IPR013785">
    <property type="entry name" value="Aldolase_TIM"/>
</dbReference>
<name>A0A7J0ENZ3_9ERIC</name>
<dbReference type="InterPro" id="IPR002241">
    <property type="entry name" value="Glyco_hydro_27"/>
</dbReference>
<dbReference type="Proteomes" id="UP000585474">
    <property type="component" value="Unassembled WGS sequence"/>
</dbReference>